<evidence type="ECO:0000256" key="6">
    <source>
        <dbReference type="ARBA" id="ARBA00022927"/>
    </source>
</evidence>
<dbReference type="InterPro" id="IPR041389">
    <property type="entry name" value="Importin_rep_6"/>
</dbReference>
<protein>
    <recommendedName>
        <fullName evidence="11">TOG domain-containing protein</fullName>
    </recommendedName>
</protein>
<evidence type="ECO:0000259" key="11">
    <source>
        <dbReference type="SMART" id="SM01349"/>
    </source>
</evidence>
<keyword evidence="5" id="KW-0677">Repeat</keyword>
<evidence type="ECO:0000256" key="7">
    <source>
        <dbReference type="ARBA" id="ARBA00022990"/>
    </source>
</evidence>
<dbReference type="InterPro" id="IPR011989">
    <property type="entry name" value="ARM-like"/>
</dbReference>
<dbReference type="Pfam" id="PF18808">
    <property type="entry name" value="Importin_rep_4"/>
    <property type="match status" value="1"/>
</dbReference>
<gene>
    <name evidence="12" type="ORF">Taro_038670</name>
</gene>
<comment type="subcellular location">
    <subcellularLocation>
        <location evidence="2">Cytoplasm</location>
    </subcellularLocation>
    <subcellularLocation>
        <location evidence="1">Nucleus</location>
    </subcellularLocation>
</comment>
<reference evidence="12" key="1">
    <citation type="submission" date="2017-07" db="EMBL/GenBank/DDBJ databases">
        <title>Taro Niue Genome Assembly and Annotation.</title>
        <authorList>
            <person name="Atibalentja N."/>
            <person name="Keating K."/>
            <person name="Fields C.J."/>
        </authorList>
    </citation>
    <scope>NUCLEOTIDE SEQUENCE</scope>
    <source>
        <strain evidence="12">Niue_2</strain>
        <tissue evidence="12">Leaf</tissue>
    </source>
</reference>
<dbReference type="AlphaFoldDB" id="A0A843W7B5"/>
<evidence type="ECO:0000256" key="8">
    <source>
        <dbReference type="ARBA" id="ARBA00023242"/>
    </source>
</evidence>
<dbReference type="InterPro" id="IPR016024">
    <property type="entry name" value="ARM-type_fold"/>
</dbReference>
<dbReference type="InterPro" id="IPR057672">
    <property type="entry name" value="TPR_IPO4/5"/>
</dbReference>
<dbReference type="Gene3D" id="1.25.10.10">
    <property type="entry name" value="Leucine-rich Repeat Variant"/>
    <property type="match status" value="2"/>
</dbReference>
<evidence type="ECO:0000313" key="12">
    <source>
        <dbReference type="EMBL" id="MQM05852.1"/>
    </source>
</evidence>
<proteinExistence type="predicted"/>
<evidence type="ECO:0000313" key="13">
    <source>
        <dbReference type="Proteomes" id="UP000652761"/>
    </source>
</evidence>
<keyword evidence="4" id="KW-0963">Cytoplasm</keyword>
<accession>A0A843W7B5</accession>
<dbReference type="Pfam" id="PF13513">
    <property type="entry name" value="HEAT_EZ"/>
    <property type="match status" value="1"/>
</dbReference>
<dbReference type="GO" id="GO:0005737">
    <property type="term" value="C:cytoplasm"/>
    <property type="evidence" value="ECO:0007669"/>
    <property type="project" value="UniProtKB-SubCell"/>
</dbReference>
<keyword evidence="7" id="KW-0007">Acetylation</keyword>
<dbReference type="InterPro" id="IPR040122">
    <property type="entry name" value="Importin_beta"/>
</dbReference>
<dbReference type="InterPro" id="IPR058584">
    <property type="entry name" value="IMB1_TNPO1-like_TPR"/>
</dbReference>
<name>A0A843W7B5_COLES</name>
<dbReference type="EMBL" id="NMUH01003489">
    <property type="protein sequence ID" value="MQM05852.1"/>
    <property type="molecule type" value="Genomic_DNA"/>
</dbReference>
<evidence type="ECO:0000256" key="1">
    <source>
        <dbReference type="ARBA" id="ARBA00004123"/>
    </source>
</evidence>
<keyword evidence="3" id="KW-0813">Transport</keyword>
<dbReference type="InterPro" id="IPR041653">
    <property type="entry name" value="Importin_rep_4"/>
</dbReference>
<dbReference type="InterPro" id="IPR000357">
    <property type="entry name" value="HEAT"/>
</dbReference>
<dbReference type="Pfam" id="PF25780">
    <property type="entry name" value="TPR_IPO5"/>
    <property type="match status" value="1"/>
</dbReference>
<feature type="domain" description="TOG" evidence="11">
    <location>
        <begin position="362"/>
        <end position="608"/>
    </location>
</feature>
<feature type="repeat" description="HEAT" evidence="9">
    <location>
        <begin position="413"/>
        <end position="451"/>
    </location>
</feature>
<dbReference type="Proteomes" id="UP000652761">
    <property type="component" value="Unassembled WGS sequence"/>
</dbReference>
<sequence length="1194" mass="131981">MEQQQQLAAILGPDPAPFEALVSHLMASANDQRSQAEALFNLCRDRHPEILGLRLGQLLHSSAHQEIRAMSAVLLRKQLTSGGELWPRLPPSTQSDLKSLLLASVQREEVKSISKKLCDTVSELASLLLPESAWPELLPFMFQSVTSDSPRLQESALLIFSQLAQYIGDILLPHLSTLHSVFLNCLSSATAAPDVRIAALGAAINFIQCLPSSSDRDRFQDLLPAMMRTLTEALNSGQEVTAQEALELLIELAGTEPKFLRRQLADVVGSMLQIAEADSLEEGTRHLAVEFVITLAEARERAPGMMRRLPQFIGRLFAVLMKMLLDIEDDQAWHSAESEDEDAGETSNYGMGQECLDRLSIALGGNTIVPVASELLPPFLAAPEWQKHHAALITLAQIAEGCSKVMIKNLEQVVSMVLNSFQDPHPRVRWAAINAIGQLSTDLGPDLQNQYHHCVLPALASAMDDFQNPRVQASVAQAHAASAVLNFTENCTPEILTRYLDGLVSKLLVLLQNGKQMVQEAALTALASVADSSQEHFQKYYDAVMPYLKSILMTATDKSKRMLRAKSMECISLVGMAVGKDKFRDDAKQVMDVLMTLQGSQLETDDPTISYMLQAWARLCKCLGQDFLPYMSVVMPSLLQSAQLKPDVTITSADSDDDIDESDDESIETITLGDKRIGIKTSVLEEKATACNMLCCYADELKEGFYPWIDQVAPTLVPLLKFYFHEEVRKAAVSAMPELLCSAKLAVEKGQAQGRDESYIKQLSDYIIPALVEALHKEPETEICVSMLDSLNECIQISGPLLGEAQVRCIVDEIKHVITASTTRKRERAERTKAEDFDAEEGELLREENEQEEEVFDQIGECLGALIKTFKVSFLPFFDELSMFLTPMWGKDKTAEERRIAICIFDDVAEQCREAALKYYDTYIPFLLEACNDENADVRQAAVYGIGVCAEFGGSVFRPLVGEALSRLNVIIRHPDALQSDNLMAYDNAVSALGKICQFHRDSIDAAQVLFFLILADCGELCVRTTGHGLPHSRKRQRNFTPKNGATLGPSSNFHPNSLRMGASSKKVINGLLLGNTDSKWSSFWHEVIPAWLSCLPIKGDLIEAKVVHEQLCSMVERSDRDILGPNNQYLPKIVSVFTELLCAGKDLATEQTSSRIVSILRQLQQTLPPAVLASTWSSLQPQQQLALQSVLSS</sequence>
<dbReference type="OrthoDB" id="543373at2759"/>
<evidence type="ECO:0000256" key="3">
    <source>
        <dbReference type="ARBA" id="ARBA00022448"/>
    </source>
</evidence>
<evidence type="ECO:0000256" key="10">
    <source>
        <dbReference type="SAM" id="MobiDB-lite"/>
    </source>
</evidence>
<feature type="compositionally biased region" description="Polar residues" evidence="10">
    <location>
        <begin position="1039"/>
        <end position="1055"/>
    </location>
</feature>
<dbReference type="GO" id="GO:0005634">
    <property type="term" value="C:nucleus"/>
    <property type="evidence" value="ECO:0007669"/>
    <property type="project" value="UniProtKB-SubCell"/>
</dbReference>
<dbReference type="InterPro" id="IPR021133">
    <property type="entry name" value="HEAT_type_2"/>
</dbReference>
<keyword evidence="13" id="KW-1185">Reference proteome</keyword>
<dbReference type="SMART" id="SM01349">
    <property type="entry name" value="TOG"/>
    <property type="match status" value="1"/>
</dbReference>
<dbReference type="SUPFAM" id="SSF48371">
    <property type="entry name" value="ARM repeat"/>
    <property type="match status" value="1"/>
</dbReference>
<evidence type="ECO:0000256" key="5">
    <source>
        <dbReference type="ARBA" id="ARBA00022737"/>
    </source>
</evidence>
<dbReference type="InterPro" id="IPR034085">
    <property type="entry name" value="TOG"/>
</dbReference>
<dbReference type="Pfam" id="PF18829">
    <property type="entry name" value="Importin_rep_6"/>
    <property type="match status" value="1"/>
</dbReference>
<dbReference type="Pfam" id="PF02985">
    <property type="entry name" value="HEAT"/>
    <property type="match status" value="1"/>
</dbReference>
<dbReference type="Pfam" id="PF25574">
    <property type="entry name" value="TPR_IMB1"/>
    <property type="match status" value="1"/>
</dbReference>
<dbReference type="PROSITE" id="PS50077">
    <property type="entry name" value="HEAT_REPEAT"/>
    <property type="match status" value="1"/>
</dbReference>
<evidence type="ECO:0000256" key="4">
    <source>
        <dbReference type="ARBA" id="ARBA00022490"/>
    </source>
</evidence>
<dbReference type="PANTHER" id="PTHR10527">
    <property type="entry name" value="IMPORTIN BETA"/>
    <property type="match status" value="1"/>
</dbReference>
<evidence type="ECO:0000256" key="2">
    <source>
        <dbReference type="ARBA" id="ARBA00004496"/>
    </source>
</evidence>
<keyword evidence="6" id="KW-0653">Protein transport</keyword>
<evidence type="ECO:0000256" key="9">
    <source>
        <dbReference type="PROSITE-ProRule" id="PRU00103"/>
    </source>
</evidence>
<feature type="region of interest" description="Disordered" evidence="10">
    <location>
        <begin position="1029"/>
        <end position="1055"/>
    </location>
</feature>
<dbReference type="GO" id="GO:0006606">
    <property type="term" value="P:protein import into nucleus"/>
    <property type="evidence" value="ECO:0007669"/>
    <property type="project" value="InterPro"/>
</dbReference>
<organism evidence="12 13">
    <name type="scientific">Colocasia esculenta</name>
    <name type="common">Wild taro</name>
    <name type="synonym">Arum esculentum</name>
    <dbReference type="NCBI Taxonomy" id="4460"/>
    <lineage>
        <taxon>Eukaryota</taxon>
        <taxon>Viridiplantae</taxon>
        <taxon>Streptophyta</taxon>
        <taxon>Embryophyta</taxon>
        <taxon>Tracheophyta</taxon>
        <taxon>Spermatophyta</taxon>
        <taxon>Magnoliopsida</taxon>
        <taxon>Liliopsida</taxon>
        <taxon>Araceae</taxon>
        <taxon>Aroideae</taxon>
        <taxon>Colocasieae</taxon>
        <taxon>Colocasia</taxon>
    </lineage>
</organism>
<keyword evidence="8" id="KW-0539">Nucleus</keyword>
<comment type="caution">
    <text evidence="12">The sequence shown here is derived from an EMBL/GenBank/DDBJ whole genome shotgun (WGS) entry which is preliminary data.</text>
</comment>